<dbReference type="GO" id="GO:0030245">
    <property type="term" value="P:cellulose catabolic process"/>
    <property type="evidence" value="ECO:0007669"/>
    <property type="project" value="InterPro"/>
</dbReference>
<dbReference type="NCBIfam" id="TIGR04183">
    <property type="entry name" value="Por_Secre_tail"/>
    <property type="match status" value="1"/>
</dbReference>
<dbReference type="SUPFAM" id="SSF49785">
    <property type="entry name" value="Galactose-binding domain-like"/>
    <property type="match status" value="1"/>
</dbReference>
<dbReference type="GO" id="GO:0008810">
    <property type="term" value="F:cellulase activity"/>
    <property type="evidence" value="ECO:0007669"/>
    <property type="project" value="InterPro"/>
</dbReference>
<dbReference type="InterPro" id="IPR008979">
    <property type="entry name" value="Galactose-bd-like_sf"/>
</dbReference>
<dbReference type="Pfam" id="PF03425">
    <property type="entry name" value="CBM_11"/>
    <property type="match status" value="1"/>
</dbReference>
<proteinExistence type="predicted"/>
<organism evidence="3">
    <name type="scientific">bioreactor metagenome</name>
    <dbReference type="NCBI Taxonomy" id="1076179"/>
    <lineage>
        <taxon>unclassified sequences</taxon>
        <taxon>metagenomes</taxon>
        <taxon>ecological metagenomes</taxon>
    </lineage>
</organism>
<name>A0A644VMU2_9ZZZZ</name>
<evidence type="ECO:0000259" key="1">
    <source>
        <dbReference type="Pfam" id="PF03425"/>
    </source>
</evidence>
<dbReference type="InterPro" id="IPR026444">
    <property type="entry name" value="Secre_tail"/>
</dbReference>
<dbReference type="Gene3D" id="2.60.120.430">
    <property type="entry name" value="Galactose-binding lectin"/>
    <property type="match status" value="1"/>
</dbReference>
<feature type="domain" description="Secretion system C-terminal sorting" evidence="2">
    <location>
        <begin position="608"/>
        <end position="684"/>
    </location>
</feature>
<dbReference type="InterPro" id="IPR029052">
    <property type="entry name" value="Metallo-depent_PP-like"/>
</dbReference>
<evidence type="ECO:0000313" key="3">
    <source>
        <dbReference type="EMBL" id="MPL92577.1"/>
    </source>
</evidence>
<dbReference type="AlphaFoldDB" id="A0A644VMU2"/>
<comment type="caution">
    <text evidence="3">The sequence shown here is derived from an EMBL/GenBank/DDBJ whole genome shotgun (WGS) entry which is preliminary data.</text>
</comment>
<gene>
    <name evidence="3" type="ORF">SDC9_38686</name>
</gene>
<feature type="domain" description="CBM11" evidence="1">
    <location>
        <begin position="353"/>
        <end position="517"/>
    </location>
</feature>
<evidence type="ECO:0008006" key="4">
    <source>
        <dbReference type="Google" id="ProtNLM"/>
    </source>
</evidence>
<dbReference type="InterPro" id="IPR005087">
    <property type="entry name" value="CBM11"/>
</dbReference>
<reference evidence="3" key="1">
    <citation type="submission" date="2019-08" db="EMBL/GenBank/DDBJ databases">
        <authorList>
            <person name="Kucharzyk K."/>
            <person name="Murdoch R.W."/>
            <person name="Higgins S."/>
            <person name="Loffler F."/>
        </authorList>
    </citation>
    <scope>NUCLEOTIDE SEQUENCE</scope>
</reference>
<dbReference type="EMBL" id="VSSQ01000363">
    <property type="protein sequence ID" value="MPL92577.1"/>
    <property type="molecule type" value="Genomic_DNA"/>
</dbReference>
<accession>A0A644VMU2</accession>
<dbReference type="Pfam" id="PF18962">
    <property type="entry name" value="Por_Secre_tail"/>
    <property type="match status" value="1"/>
</dbReference>
<protein>
    <recommendedName>
        <fullName evidence="4">Secretion system C-terminal sorting domain-containing protein</fullName>
    </recommendedName>
</protein>
<dbReference type="Gene3D" id="3.60.21.10">
    <property type="match status" value="1"/>
</dbReference>
<sequence>MIGAVGNHETGDKPSNGPTTYYDYFSSFSHGYIDGAEGKDPRGESYYAMDYGDVKIISLNLNGDESSPALDSNSQQMVWLDNQIQNADSKWIFIISHVSVYSTGYHGQWSADKKTSVAPILEKHAANGKHIIFFSGNCHSFEHLYKSGVHYIRPSVAASNIRDQYNMADLPYSLIWKSLNGFSTIDVSEDGETVTMISRDENGQEFYSYVFTRTAQMLPSLYFTEPDGNNDTVTDIFRIKWTCFDETKNGKINLYYSLDSINGTLIAENLSTDLSEVDYFDWHVRYLEPKGDYFIYGVIDDGINTPVKKYARGKISVVADTTAPPAPTGFTGYATDEQIVLNWQNPTRLMDVENMIDDFETGIGRFAGVPHAETATGSLEMAPGYNSGNALKINYNVLIPWGQYSAVLQNNVAQNYATTPYLEFWFKGDGSSRNLRLMIKQDLDFNGTADDWWYDESLNLSSTDWQKVKLDIRNFQELSWHTNASKAMNPENIYAIEFIVPSGTVGTGSVLIDSIVLTGQIYPAPDYEGTKILRKTDRFPANHTDGEVVYNGTNETFSDSNIVPGTHYYYAGFTYDDLNNFSGFDPAASWSHQFTSLETPLSAEILQVFPNPAHSIVTIKYAVQTADKASVTLEDITGKRIQIIASDQPIGNYQINFNTNGLASGIYFIRMNTSNQIYSKRIVINK</sequence>
<dbReference type="SUPFAM" id="SSF56300">
    <property type="entry name" value="Metallo-dependent phosphatases"/>
    <property type="match status" value="1"/>
</dbReference>
<evidence type="ECO:0000259" key="2">
    <source>
        <dbReference type="Pfam" id="PF18962"/>
    </source>
</evidence>